<dbReference type="Proteomes" id="UP000187209">
    <property type="component" value="Unassembled WGS sequence"/>
</dbReference>
<organism evidence="2 3">
    <name type="scientific">Stentor coeruleus</name>
    <dbReference type="NCBI Taxonomy" id="5963"/>
    <lineage>
        <taxon>Eukaryota</taxon>
        <taxon>Sar</taxon>
        <taxon>Alveolata</taxon>
        <taxon>Ciliophora</taxon>
        <taxon>Postciliodesmatophora</taxon>
        <taxon>Heterotrichea</taxon>
        <taxon>Heterotrichida</taxon>
        <taxon>Stentoridae</taxon>
        <taxon>Stentor</taxon>
    </lineage>
</organism>
<evidence type="ECO:0000313" key="3">
    <source>
        <dbReference type="Proteomes" id="UP000187209"/>
    </source>
</evidence>
<evidence type="ECO:0000256" key="1">
    <source>
        <dbReference type="SAM" id="Coils"/>
    </source>
</evidence>
<keyword evidence="1" id="KW-0175">Coiled coil</keyword>
<dbReference type="AlphaFoldDB" id="A0A1R2AKV5"/>
<name>A0A1R2AKV5_9CILI</name>
<gene>
    <name evidence="2" type="ORF">SteCoe_39130</name>
</gene>
<proteinExistence type="predicted"/>
<sequence>MNEKELRIGKITALLNTAVRSKNSDDYNKYLMPLENEGNKPTLKKILDVQVAEKNRQKAEAKIQEENEDQIRLDKARLML</sequence>
<evidence type="ECO:0000313" key="2">
    <source>
        <dbReference type="EMBL" id="OMJ65136.1"/>
    </source>
</evidence>
<protein>
    <submittedName>
        <fullName evidence="2">Uncharacterized protein</fullName>
    </submittedName>
</protein>
<keyword evidence="3" id="KW-1185">Reference proteome</keyword>
<dbReference type="EMBL" id="MPUH01002421">
    <property type="protein sequence ID" value="OMJ65136.1"/>
    <property type="molecule type" value="Genomic_DNA"/>
</dbReference>
<comment type="caution">
    <text evidence="2">The sequence shown here is derived from an EMBL/GenBank/DDBJ whole genome shotgun (WGS) entry which is preliminary data.</text>
</comment>
<reference evidence="2 3" key="1">
    <citation type="submission" date="2016-11" db="EMBL/GenBank/DDBJ databases">
        <title>The macronuclear genome of Stentor coeruleus: a giant cell with tiny introns.</title>
        <authorList>
            <person name="Slabodnick M."/>
            <person name="Ruby J.G."/>
            <person name="Reiff S.B."/>
            <person name="Swart E.C."/>
            <person name="Gosai S."/>
            <person name="Prabakaran S."/>
            <person name="Witkowska E."/>
            <person name="Larue G.E."/>
            <person name="Fisher S."/>
            <person name="Freeman R.M."/>
            <person name="Gunawardena J."/>
            <person name="Chu W."/>
            <person name="Stover N.A."/>
            <person name="Gregory B.D."/>
            <person name="Nowacki M."/>
            <person name="Derisi J."/>
            <person name="Roy S.W."/>
            <person name="Marshall W.F."/>
            <person name="Sood P."/>
        </authorList>
    </citation>
    <scope>NUCLEOTIDE SEQUENCE [LARGE SCALE GENOMIC DNA]</scope>
    <source>
        <strain evidence="2">WM001</strain>
    </source>
</reference>
<accession>A0A1R2AKV5</accession>
<feature type="coiled-coil region" evidence="1">
    <location>
        <begin position="49"/>
        <end position="76"/>
    </location>
</feature>